<feature type="chain" id="PRO_5019274954" evidence="3">
    <location>
        <begin position="26"/>
        <end position="312"/>
    </location>
</feature>
<comment type="similarity">
    <text evidence="1">Belongs to the phosphate/phosphite/phosphonate binding protein family.</text>
</comment>
<dbReference type="InterPro" id="IPR005770">
    <property type="entry name" value="PhnD"/>
</dbReference>
<dbReference type="RefSeq" id="WP_129526152.1">
    <property type="nucleotide sequence ID" value="NZ_UFQB01000003.1"/>
</dbReference>
<reference evidence="4 5" key="1">
    <citation type="submission" date="2018-07" db="EMBL/GenBank/DDBJ databases">
        <authorList>
            <person name="Peeters C."/>
        </authorList>
    </citation>
    <scope>NUCLEOTIDE SEQUENCE [LARGE SCALE GENOMIC DNA]</scope>
    <source>
        <strain evidence="4 5">LMG 3411</strain>
    </source>
</reference>
<sequence>MKTLRLRASALALITLLAAVPLAQAQSLADGSAQRPLRVLLIPADGGTESGTKADYAPIFNAITRSTGLHFQLTVGQSYGAVVEGMCNQLAEVAFLGPVSYVQAHDRQCAQLLAVGVQKGESAYYAAMFAKADSPINSLADLKGRRAAFGDVNSASSFTFQVASMIKDGMDPAKDLAALQLTGSHASSLAALVQGQVDAAALSFDSFDKAVRQGAVDPKTVKVIFKSEPIPYPPLAMNTKLPEPLKATLKQAFATVHQAPGVTPDMVRGYGGAKLDRFDTEFSEAQFAGPASKMALLTDEIKGEILDKAAQR</sequence>
<evidence type="ECO:0000313" key="4">
    <source>
        <dbReference type="EMBL" id="SSW62980.1"/>
    </source>
</evidence>
<feature type="signal peptide" evidence="3">
    <location>
        <begin position="1"/>
        <end position="25"/>
    </location>
</feature>
<dbReference type="PANTHER" id="PTHR35841">
    <property type="entry name" value="PHOSPHONATES-BINDING PERIPLASMIC PROTEIN"/>
    <property type="match status" value="1"/>
</dbReference>
<dbReference type="Gene3D" id="3.40.190.10">
    <property type="entry name" value="Periplasmic binding protein-like II"/>
    <property type="match status" value="2"/>
</dbReference>
<keyword evidence="2 3" id="KW-0732">Signal</keyword>
<evidence type="ECO:0000256" key="1">
    <source>
        <dbReference type="ARBA" id="ARBA00007162"/>
    </source>
</evidence>
<dbReference type="EMBL" id="UFQB01000003">
    <property type="protein sequence ID" value="SSW62980.1"/>
    <property type="molecule type" value="Genomic_DNA"/>
</dbReference>
<evidence type="ECO:0000256" key="2">
    <source>
        <dbReference type="ARBA" id="ARBA00022729"/>
    </source>
</evidence>
<dbReference type="Pfam" id="PF12974">
    <property type="entry name" value="Phosphonate-bd"/>
    <property type="match status" value="1"/>
</dbReference>
<evidence type="ECO:0000256" key="3">
    <source>
        <dbReference type="SAM" id="SignalP"/>
    </source>
</evidence>
<dbReference type="AlphaFoldDB" id="A0A446C583"/>
<accession>A0A446C583</accession>
<evidence type="ECO:0000313" key="5">
    <source>
        <dbReference type="Proteomes" id="UP000289184"/>
    </source>
</evidence>
<dbReference type="OrthoDB" id="5318791at2"/>
<keyword evidence="5" id="KW-1185">Reference proteome</keyword>
<dbReference type="Proteomes" id="UP000289184">
    <property type="component" value="Unassembled WGS sequence"/>
</dbReference>
<dbReference type="GO" id="GO:0055085">
    <property type="term" value="P:transmembrane transport"/>
    <property type="evidence" value="ECO:0007669"/>
    <property type="project" value="InterPro"/>
</dbReference>
<dbReference type="PANTHER" id="PTHR35841:SF1">
    <property type="entry name" value="PHOSPHONATES-BINDING PERIPLASMIC PROTEIN"/>
    <property type="match status" value="1"/>
</dbReference>
<gene>
    <name evidence="4" type="primary">phnD_1</name>
    <name evidence="4" type="ORF">AGI3411_00830</name>
</gene>
<dbReference type="SUPFAM" id="SSF53850">
    <property type="entry name" value="Periplasmic binding protein-like II"/>
    <property type="match status" value="1"/>
</dbReference>
<dbReference type="CDD" id="cd01071">
    <property type="entry name" value="PBP2_PhnD_like"/>
    <property type="match status" value="1"/>
</dbReference>
<dbReference type="NCBIfam" id="TIGR01098">
    <property type="entry name" value="3A0109s03R"/>
    <property type="match status" value="1"/>
</dbReference>
<proteinExistence type="inferred from homology"/>
<dbReference type="GO" id="GO:0043190">
    <property type="term" value="C:ATP-binding cassette (ABC) transporter complex"/>
    <property type="evidence" value="ECO:0007669"/>
    <property type="project" value="InterPro"/>
</dbReference>
<organism evidence="4 5">
    <name type="scientific">Achromobacter agilis</name>
    <dbReference type="NCBI Taxonomy" id="1353888"/>
    <lineage>
        <taxon>Bacteria</taxon>
        <taxon>Pseudomonadati</taxon>
        <taxon>Pseudomonadota</taxon>
        <taxon>Betaproteobacteria</taxon>
        <taxon>Burkholderiales</taxon>
        <taxon>Alcaligenaceae</taxon>
        <taxon>Achromobacter</taxon>
    </lineage>
</organism>
<protein>
    <submittedName>
        <fullName evidence="4">Phosphate-import protein PhnD</fullName>
    </submittedName>
</protein>
<name>A0A446C583_9BURK</name>